<evidence type="ECO:0008006" key="4">
    <source>
        <dbReference type="Google" id="ProtNLM"/>
    </source>
</evidence>
<evidence type="ECO:0000256" key="1">
    <source>
        <dbReference type="SAM" id="SignalP"/>
    </source>
</evidence>
<comment type="caution">
    <text evidence="2">The sequence shown here is derived from an EMBL/GenBank/DDBJ whole genome shotgun (WGS) entry which is preliminary data.</text>
</comment>
<dbReference type="AlphaFoldDB" id="A0A016TQ72"/>
<protein>
    <recommendedName>
        <fullName evidence="4">Secreted protein</fullName>
    </recommendedName>
</protein>
<evidence type="ECO:0000313" key="2">
    <source>
        <dbReference type="EMBL" id="EYC04563.1"/>
    </source>
</evidence>
<dbReference type="EMBL" id="JARK01001423">
    <property type="protein sequence ID" value="EYC04563.1"/>
    <property type="molecule type" value="Genomic_DNA"/>
</dbReference>
<dbReference type="Proteomes" id="UP000024635">
    <property type="component" value="Unassembled WGS sequence"/>
</dbReference>
<feature type="chain" id="PRO_5001491332" description="Secreted protein" evidence="1">
    <location>
        <begin position="18"/>
        <end position="132"/>
    </location>
</feature>
<gene>
    <name evidence="2" type="primary">Acey_s0087.g2082</name>
    <name evidence="2" type="ORF">Y032_0087g2082</name>
</gene>
<organism evidence="2 3">
    <name type="scientific">Ancylostoma ceylanicum</name>
    <dbReference type="NCBI Taxonomy" id="53326"/>
    <lineage>
        <taxon>Eukaryota</taxon>
        <taxon>Metazoa</taxon>
        <taxon>Ecdysozoa</taxon>
        <taxon>Nematoda</taxon>
        <taxon>Chromadorea</taxon>
        <taxon>Rhabditida</taxon>
        <taxon>Rhabditina</taxon>
        <taxon>Rhabditomorpha</taxon>
        <taxon>Strongyloidea</taxon>
        <taxon>Ancylostomatidae</taxon>
        <taxon>Ancylostomatinae</taxon>
        <taxon>Ancylostoma</taxon>
    </lineage>
</organism>
<keyword evidence="1" id="KW-0732">Signal</keyword>
<keyword evidence="3" id="KW-1185">Reference proteome</keyword>
<proteinExistence type="predicted"/>
<name>A0A016TQ72_9BILA</name>
<feature type="signal peptide" evidence="1">
    <location>
        <begin position="1"/>
        <end position="17"/>
    </location>
</feature>
<accession>A0A016TQ72</accession>
<evidence type="ECO:0000313" key="3">
    <source>
        <dbReference type="Proteomes" id="UP000024635"/>
    </source>
</evidence>
<sequence>MRTLLVCCLAAFQFVYAVTTDRTTLSELSLVSPRPGSSQMGVTNKLALSSKWQSEDSSKTMKEVFVMSSLRRVKRQWGGHALSYNYQQRRRCRRSIREKRMGFPMFGGGPMFGAPPFFGGGGCCCCCCCSYG</sequence>
<reference evidence="3" key="1">
    <citation type="journal article" date="2015" name="Nat. Genet.">
        <title>The genome and transcriptome of the zoonotic hookworm Ancylostoma ceylanicum identify infection-specific gene families.</title>
        <authorList>
            <person name="Schwarz E.M."/>
            <person name="Hu Y."/>
            <person name="Antoshechkin I."/>
            <person name="Miller M.M."/>
            <person name="Sternberg P.W."/>
            <person name="Aroian R.V."/>
        </authorList>
    </citation>
    <scope>NUCLEOTIDE SEQUENCE</scope>
    <source>
        <strain evidence="3">HY135</strain>
    </source>
</reference>